<keyword evidence="2" id="KW-1185">Reference proteome</keyword>
<reference evidence="1 2" key="1">
    <citation type="submission" date="2019-11" db="EMBL/GenBank/DDBJ databases">
        <title>Whole genome sequence of Oryza granulata.</title>
        <authorList>
            <person name="Li W."/>
        </authorList>
    </citation>
    <scope>NUCLEOTIDE SEQUENCE [LARGE SCALE GENOMIC DNA]</scope>
    <source>
        <strain evidence="2">cv. Menghai</strain>
        <tissue evidence="1">Leaf</tissue>
    </source>
</reference>
<evidence type="ECO:0000313" key="2">
    <source>
        <dbReference type="Proteomes" id="UP000479710"/>
    </source>
</evidence>
<proteinExistence type="predicted"/>
<protein>
    <submittedName>
        <fullName evidence="1">Uncharacterized protein</fullName>
    </submittedName>
</protein>
<dbReference type="Proteomes" id="UP000479710">
    <property type="component" value="Unassembled WGS sequence"/>
</dbReference>
<sequence>MAAATCSARSSAALCDLVEECHLLRADLLPRSLAVASQAFALKPHARRPTTATASLDVSRLDGPGLAVLY</sequence>
<gene>
    <name evidence="1" type="ORF">E2562_001263</name>
</gene>
<name>A0A6G1DC93_9ORYZ</name>
<evidence type="ECO:0000313" key="1">
    <source>
        <dbReference type="EMBL" id="KAF0910021.1"/>
    </source>
</evidence>
<organism evidence="1 2">
    <name type="scientific">Oryza meyeriana var. granulata</name>
    <dbReference type="NCBI Taxonomy" id="110450"/>
    <lineage>
        <taxon>Eukaryota</taxon>
        <taxon>Viridiplantae</taxon>
        <taxon>Streptophyta</taxon>
        <taxon>Embryophyta</taxon>
        <taxon>Tracheophyta</taxon>
        <taxon>Spermatophyta</taxon>
        <taxon>Magnoliopsida</taxon>
        <taxon>Liliopsida</taxon>
        <taxon>Poales</taxon>
        <taxon>Poaceae</taxon>
        <taxon>BOP clade</taxon>
        <taxon>Oryzoideae</taxon>
        <taxon>Oryzeae</taxon>
        <taxon>Oryzinae</taxon>
        <taxon>Oryza</taxon>
        <taxon>Oryza meyeriana</taxon>
    </lineage>
</organism>
<dbReference type="AlphaFoldDB" id="A0A6G1DC93"/>
<dbReference type="EMBL" id="SPHZ02000006">
    <property type="protein sequence ID" value="KAF0910021.1"/>
    <property type="molecule type" value="Genomic_DNA"/>
</dbReference>
<comment type="caution">
    <text evidence="1">The sequence shown here is derived from an EMBL/GenBank/DDBJ whole genome shotgun (WGS) entry which is preliminary data.</text>
</comment>
<accession>A0A6G1DC93</accession>